<reference evidence="5" key="2">
    <citation type="submission" date="2018-05" db="EMBL/GenBank/DDBJ databases">
        <title>OmerRS3 (Oryza meridionalis Reference Sequence Version 3).</title>
        <authorList>
            <person name="Zhang J."/>
            <person name="Kudrna D."/>
            <person name="Lee S."/>
            <person name="Talag J."/>
            <person name="Welchert J."/>
            <person name="Wing R.A."/>
        </authorList>
    </citation>
    <scope>NUCLEOTIDE SEQUENCE [LARGE SCALE GENOMIC DNA]</scope>
    <source>
        <strain evidence="5">cv. OR44</strain>
    </source>
</reference>
<dbReference type="InterPro" id="IPR027417">
    <property type="entry name" value="P-loop_NTPase"/>
</dbReference>
<dbReference type="Gramene" id="OMERI11G13700.1">
    <property type="protein sequence ID" value="OMERI11G13700.1"/>
    <property type="gene ID" value="OMERI11G13700"/>
</dbReference>
<evidence type="ECO:0000259" key="4">
    <source>
        <dbReference type="Pfam" id="PF00685"/>
    </source>
</evidence>
<comment type="similarity">
    <text evidence="1 3">Belongs to the sulfotransferase 1 family.</text>
</comment>
<dbReference type="EnsemblPlants" id="OMERI11G13700.1">
    <property type="protein sequence ID" value="OMERI11G13700.1"/>
    <property type="gene ID" value="OMERI11G13700"/>
</dbReference>
<accession>A0A0E0F6M5</accession>
<protein>
    <recommendedName>
        <fullName evidence="3">Sulfotransferase</fullName>
        <ecNumber evidence="3">2.8.2.-</ecNumber>
    </recommendedName>
</protein>
<dbReference type="HOGENOM" id="CLU_027239_0_1_1"/>
<dbReference type="AlphaFoldDB" id="A0A0E0F6M5"/>
<name>A0A0E0F6M5_9ORYZ</name>
<keyword evidence="6" id="KW-1185">Reference proteome</keyword>
<evidence type="ECO:0000313" key="5">
    <source>
        <dbReference type="EnsemblPlants" id="OMERI11G13700.1"/>
    </source>
</evidence>
<dbReference type="Gene3D" id="3.40.50.300">
    <property type="entry name" value="P-loop containing nucleotide triphosphate hydrolases"/>
    <property type="match status" value="1"/>
</dbReference>
<keyword evidence="2 3" id="KW-0808">Transferase</keyword>
<reference evidence="5" key="1">
    <citation type="submission" date="2015-04" db="UniProtKB">
        <authorList>
            <consortium name="EnsemblPlants"/>
        </authorList>
    </citation>
    <scope>IDENTIFICATION</scope>
</reference>
<dbReference type="Proteomes" id="UP000008021">
    <property type="component" value="Chromosome 11"/>
</dbReference>
<dbReference type="eggNOG" id="KOG1584">
    <property type="taxonomic scope" value="Eukaryota"/>
</dbReference>
<dbReference type="EC" id="2.8.2.-" evidence="3"/>
<evidence type="ECO:0000256" key="3">
    <source>
        <dbReference type="RuleBase" id="RU361155"/>
    </source>
</evidence>
<evidence type="ECO:0000313" key="6">
    <source>
        <dbReference type="Proteomes" id="UP000008021"/>
    </source>
</evidence>
<dbReference type="SUPFAM" id="SSF52540">
    <property type="entry name" value="P-loop containing nucleoside triphosphate hydrolases"/>
    <property type="match status" value="1"/>
</dbReference>
<feature type="domain" description="Sulfotransferase" evidence="4">
    <location>
        <begin position="94"/>
        <end position="359"/>
    </location>
</feature>
<dbReference type="PANTHER" id="PTHR11783">
    <property type="entry name" value="SULFOTRANSFERASE SULT"/>
    <property type="match status" value="1"/>
</dbReference>
<evidence type="ECO:0000256" key="2">
    <source>
        <dbReference type="ARBA" id="ARBA00022679"/>
    </source>
</evidence>
<dbReference type="Pfam" id="PF00685">
    <property type="entry name" value="Sulfotransfer_1"/>
    <property type="match status" value="1"/>
</dbReference>
<dbReference type="GO" id="GO:0008146">
    <property type="term" value="F:sulfotransferase activity"/>
    <property type="evidence" value="ECO:0007669"/>
    <property type="project" value="InterPro"/>
</dbReference>
<dbReference type="InterPro" id="IPR000863">
    <property type="entry name" value="Sulfotransferase_dom"/>
</dbReference>
<organism evidence="5">
    <name type="scientific">Oryza meridionalis</name>
    <dbReference type="NCBI Taxonomy" id="40149"/>
    <lineage>
        <taxon>Eukaryota</taxon>
        <taxon>Viridiplantae</taxon>
        <taxon>Streptophyta</taxon>
        <taxon>Embryophyta</taxon>
        <taxon>Tracheophyta</taxon>
        <taxon>Spermatophyta</taxon>
        <taxon>Magnoliopsida</taxon>
        <taxon>Liliopsida</taxon>
        <taxon>Poales</taxon>
        <taxon>Poaceae</taxon>
        <taxon>BOP clade</taxon>
        <taxon>Oryzoideae</taxon>
        <taxon>Oryzeae</taxon>
        <taxon>Oryzinae</taxon>
        <taxon>Oryza</taxon>
    </lineage>
</organism>
<proteinExistence type="inferred from homology"/>
<sequence>MPPSPMSSTTAAGQSAGPVPFKDIVVVDAAAAAAAGGARQLPAEEYRDIIATLPRKQSTPFTTVHEYDGAWILDDWLPGTMAFRRRFEARAAGDVVLASLPKCGTTWLKALAFATAARGRYDVPSSCDDGDRRHPLLRLNPHECVPFVEVVYNAGEEAKLDAAPSPRIISTHAPYSLLPASITQSSTCKIIYISRQPKDMLISFWHFINKRIKPNIIPFSDIWNSIYNDAYPENPIWDHILGYWNMSKMEPDRVLFLKYEDVLRDPIKNVEKIAEFIGQPFSDAEKEAGIIESIVKLCSLENLKASAMNSTSNYQRLMKEVPSESFFRKGVVGDWANYVTPDMAERMDKFLAEKFRGSGFSFTDCL</sequence>
<evidence type="ECO:0000256" key="1">
    <source>
        <dbReference type="ARBA" id="ARBA00005771"/>
    </source>
</evidence>